<keyword evidence="7" id="KW-1185">Reference proteome</keyword>
<reference evidence="6 7" key="1">
    <citation type="submission" date="2024-02" db="EMBL/GenBank/DDBJ databases">
        <authorList>
            <person name="Chen Y."/>
            <person name="Shah S."/>
            <person name="Dougan E. K."/>
            <person name="Thang M."/>
            <person name="Chan C."/>
        </authorList>
    </citation>
    <scope>NUCLEOTIDE SEQUENCE [LARGE SCALE GENOMIC DNA]</scope>
</reference>
<gene>
    <name evidence="6" type="ORF">CCMP2556_LOCUS29114</name>
</gene>
<protein>
    <submittedName>
        <fullName evidence="6">Uncharacterized protein</fullName>
    </submittedName>
</protein>
<keyword evidence="4" id="KW-0418">Kinase</keyword>
<organism evidence="6 7">
    <name type="scientific">Durusdinium trenchii</name>
    <dbReference type="NCBI Taxonomy" id="1381693"/>
    <lineage>
        <taxon>Eukaryota</taxon>
        <taxon>Sar</taxon>
        <taxon>Alveolata</taxon>
        <taxon>Dinophyceae</taxon>
        <taxon>Suessiales</taxon>
        <taxon>Symbiodiniaceae</taxon>
        <taxon>Durusdinium</taxon>
    </lineage>
</organism>
<dbReference type="Proteomes" id="UP001642484">
    <property type="component" value="Unassembled WGS sequence"/>
</dbReference>
<dbReference type="InterPro" id="IPR005177">
    <property type="entry name" value="Kinase-pyrophosphorylase"/>
</dbReference>
<dbReference type="EMBL" id="CAXAMN010021385">
    <property type="protein sequence ID" value="CAK9059075.1"/>
    <property type="molecule type" value="Genomic_DNA"/>
</dbReference>
<dbReference type="Pfam" id="PF03618">
    <property type="entry name" value="Kinase-PPPase"/>
    <property type="match status" value="1"/>
</dbReference>
<comment type="caution">
    <text evidence="6">The sequence shown here is derived from an EMBL/GenBank/DDBJ whole genome shotgun (WGS) entry which is preliminary data.</text>
</comment>
<evidence type="ECO:0000256" key="1">
    <source>
        <dbReference type="ARBA" id="ARBA00022527"/>
    </source>
</evidence>
<dbReference type="InterPro" id="IPR027417">
    <property type="entry name" value="P-loop_NTPase"/>
</dbReference>
<proteinExistence type="predicted"/>
<keyword evidence="1" id="KW-0723">Serine/threonine-protein kinase</keyword>
<dbReference type="SUPFAM" id="SSF52540">
    <property type="entry name" value="P-loop containing nucleoside triphosphate hydrolases"/>
    <property type="match status" value="2"/>
</dbReference>
<evidence type="ECO:0000256" key="3">
    <source>
        <dbReference type="ARBA" id="ARBA00022741"/>
    </source>
</evidence>
<sequence>MASLAWGLPSLGARPTAPTPPRSSTRPSNWPLHFWDHLDHSGLAAQRQLRCFVLGATAIASMALRRERRGRARSLRYCCTSMDLDVRKQVAIALTSELALAHLQSEEVIKELKCAVQEAEAFAEIADDGVQPEKWEDADVLLVGPSRTGKTTLARFLAKLGLRAANYPLVPGEELPQNLFRVRRSKIALLTTEAHALQSIRQDRMKRLKISSSDYAGLTTIRQELNWVKMFYTRNFTGFPVINTAKLTIAEAASLVLSHMYGAHVHADTTTRLVSFISMLTQGAP</sequence>
<keyword evidence="3" id="KW-0547">Nucleotide-binding</keyword>
<keyword evidence="2" id="KW-0808">Transferase</keyword>
<dbReference type="Gene3D" id="3.40.50.300">
    <property type="entry name" value="P-loop containing nucleotide triphosphate hydrolases"/>
    <property type="match status" value="1"/>
</dbReference>
<dbReference type="PANTHER" id="PTHR31756">
    <property type="entry name" value="PYRUVATE, PHOSPHATE DIKINASE REGULATORY PROTEIN 1, CHLOROPLASTIC"/>
    <property type="match status" value="1"/>
</dbReference>
<evidence type="ECO:0000313" key="6">
    <source>
        <dbReference type="EMBL" id="CAK9059075.1"/>
    </source>
</evidence>
<evidence type="ECO:0000256" key="2">
    <source>
        <dbReference type="ARBA" id="ARBA00022679"/>
    </source>
</evidence>
<evidence type="ECO:0000256" key="4">
    <source>
        <dbReference type="ARBA" id="ARBA00022777"/>
    </source>
</evidence>
<evidence type="ECO:0000313" key="7">
    <source>
        <dbReference type="Proteomes" id="UP001642484"/>
    </source>
</evidence>
<dbReference type="PANTHER" id="PTHR31756:SF3">
    <property type="entry name" value="PYRUVATE, PHOSPHATE DIKINASE REGULATORY PROTEIN 1, CHLOROPLASTIC"/>
    <property type="match status" value="1"/>
</dbReference>
<name>A0ABP0N9Y1_9DINO</name>
<accession>A0ABP0N9Y1</accession>
<feature type="region of interest" description="Disordered" evidence="5">
    <location>
        <begin position="1"/>
        <end position="26"/>
    </location>
</feature>
<evidence type="ECO:0000256" key="5">
    <source>
        <dbReference type="SAM" id="MobiDB-lite"/>
    </source>
</evidence>